<feature type="region of interest" description="Disordered" evidence="1">
    <location>
        <begin position="1"/>
        <end position="32"/>
    </location>
</feature>
<dbReference type="AlphaFoldDB" id="A0A7N2N2L5"/>
<accession>A0A7N2N2L5</accession>
<organism evidence="2 3">
    <name type="scientific">Quercus lobata</name>
    <name type="common">Valley oak</name>
    <dbReference type="NCBI Taxonomy" id="97700"/>
    <lineage>
        <taxon>Eukaryota</taxon>
        <taxon>Viridiplantae</taxon>
        <taxon>Streptophyta</taxon>
        <taxon>Embryophyta</taxon>
        <taxon>Tracheophyta</taxon>
        <taxon>Spermatophyta</taxon>
        <taxon>Magnoliopsida</taxon>
        <taxon>eudicotyledons</taxon>
        <taxon>Gunneridae</taxon>
        <taxon>Pentapetalae</taxon>
        <taxon>rosids</taxon>
        <taxon>fabids</taxon>
        <taxon>Fagales</taxon>
        <taxon>Fagaceae</taxon>
        <taxon>Quercus</taxon>
    </lineage>
</organism>
<keyword evidence="3" id="KW-1185">Reference proteome</keyword>
<dbReference type="FunCoup" id="A0A7N2N2L5">
    <property type="interactions" value="467"/>
</dbReference>
<dbReference type="PANTHER" id="PTHR33601:SF21">
    <property type="entry name" value="PROTEIN LITTLE ZIPPER 1-LIKE"/>
    <property type="match status" value="1"/>
</dbReference>
<dbReference type="GeneID" id="115970745"/>
<dbReference type="RefSeq" id="XP_030946212.1">
    <property type="nucleotide sequence ID" value="XM_031090352.1"/>
</dbReference>
<evidence type="ECO:0000313" key="3">
    <source>
        <dbReference type="Proteomes" id="UP000594261"/>
    </source>
</evidence>
<sequence>MCTGNTEKKIPSGLVRSFERKQRSKRSGVEVHRHTRRCEEEEEKDLELKNLKLYLENKSIIEENEKLRRKACLLHQENLALMNEFQKKFPHWERSSSTLISSSQTLISHENK</sequence>
<dbReference type="EMBL" id="LRBV02000012">
    <property type="status" value="NOT_ANNOTATED_CDS"/>
    <property type="molecule type" value="Genomic_DNA"/>
</dbReference>
<evidence type="ECO:0000313" key="2">
    <source>
        <dbReference type="EnsemblPlants" id="QL12p015617:mrna"/>
    </source>
</evidence>
<evidence type="ECO:0000256" key="1">
    <source>
        <dbReference type="SAM" id="MobiDB-lite"/>
    </source>
</evidence>
<dbReference type="KEGG" id="qlo:115970745"/>
<name>A0A7N2N2L5_QUELO</name>
<reference evidence="2 3" key="1">
    <citation type="journal article" date="2016" name="G3 (Bethesda)">
        <title>First Draft Assembly and Annotation of the Genome of a California Endemic Oak Quercus lobata Nee (Fagaceae).</title>
        <authorList>
            <person name="Sork V.L."/>
            <person name="Fitz-Gibbon S.T."/>
            <person name="Puiu D."/>
            <person name="Crepeau M."/>
            <person name="Gugger P.F."/>
            <person name="Sherman R."/>
            <person name="Stevens K."/>
            <person name="Langley C.H."/>
            <person name="Pellegrini M."/>
            <person name="Salzberg S.L."/>
        </authorList>
    </citation>
    <scope>NUCLEOTIDE SEQUENCE [LARGE SCALE GENOMIC DNA]</scope>
    <source>
        <strain evidence="2 3">cv. SW786</strain>
    </source>
</reference>
<dbReference type="Proteomes" id="UP000594261">
    <property type="component" value="Chromosome 12"/>
</dbReference>
<reference evidence="2" key="2">
    <citation type="submission" date="2021-01" db="UniProtKB">
        <authorList>
            <consortium name="EnsemblPlants"/>
        </authorList>
    </citation>
    <scope>IDENTIFICATION</scope>
</reference>
<dbReference type="PANTHER" id="PTHR33601">
    <property type="entry name" value="PROTEIN LITTLE ZIPPER 4"/>
    <property type="match status" value="1"/>
</dbReference>
<dbReference type="Gramene" id="QL12p015617:mrna">
    <property type="protein sequence ID" value="QL12p015617:mrna"/>
    <property type="gene ID" value="QL12p015617"/>
</dbReference>
<gene>
    <name evidence="2" type="primary">LOC115970745</name>
</gene>
<proteinExistence type="predicted"/>
<feature type="compositionally biased region" description="Basic and acidic residues" evidence="1">
    <location>
        <begin position="17"/>
        <end position="32"/>
    </location>
</feature>
<dbReference type="InterPro" id="IPR039312">
    <property type="entry name" value="ZPR"/>
</dbReference>
<dbReference type="EnsemblPlants" id="QL12p015617:mrna">
    <property type="protein sequence ID" value="QL12p015617:mrna"/>
    <property type="gene ID" value="QL12p015617"/>
</dbReference>
<dbReference type="OMA" id="CISSTEW"/>
<feature type="compositionally biased region" description="Basic and acidic residues" evidence="1">
    <location>
        <begin position="1"/>
        <end position="10"/>
    </location>
</feature>
<dbReference type="OrthoDB" id="1918054at2759"/>
<protein>
    <submittedName>
        <fullName evidence="2">Uncharacterized protein</fullName>
    </submittedName>
</protein>
<dbReference type="InParanoid" id="A0A7N2N2L5"/>